<feature type="non-terminal residue" evidence="1">
    <location>
        <position position="63"/>
    </location>
</feature>
<evidence type="ECO:0008006" key="3">
    <source>
        <dbReference type="Google" id="ProtNLM"/>
    </source>
</evidence>
<evidence type="ECO:0000313" key="1">
    <source>
        <dbReference type="EMBL" id="NWJ43426.1"/>
    </source>
</evidence>
<dbReference type="AlphaFoldDB" id="A0A7K4MRA8"/>
<organism evidence="1 2">
    <name type="scientific">Marine Group I thaumarchaeote</name>
    <dbReference type="NCBI Taxonomy" id="2511932"/>
    <lineage>
        <taxon>Archaea</taxon>
        <taxon>Nitrososphaerota</taxon>
        <taxon>Marine Group I</taxon>
    </lineage>
</organism>
<dbReference type="EMBL" id="JACASV010000025">
    <property type="protein sequence ID" value="NWJ43426.1"/>
    <property type="molecule type" value="Genomic_DNA"/>
</dbReference>
<dbReference type="Proteomes" id="UP000523105">
    <property type="component" value="Unassembled WGS sequence"/>
</dbReference>
<protein>
    <recommendedName>
        <fullName evidence="3">BMP family ABC transporter substrate-binding protein</fullName>
    </recommendedName>
</protein>
<name>A0A7K4MRA8_9ARCH</name>
<sequence>MKKIIALVAVAVLFAAFSISTVGKKLPSVGYVLVGPKTDGGWSMRHYQGFMSLEKHGYKVGGV</sequence>
<proteinExistence type="predicted"/>
<gene>
    <name evidence="1" type="ORF">HX837_04365</name>
</gene>
<accession>A0A7K4MRA8</accession>
<reference evidence="1 2" key="1">
    <citation type="journal article" date="2019" name="Environ. Microbiol.">
        <title>Genomics insights into ecotype formation of ammonia-oxidizing archaea in the deep ocean.</title>
        <authorList>
            <person name="Wang Y."/>
            <person name="Huang J.M."/>
            <person name="Cui G.J."/>
            <person name="Nunoura T."/>
            <person name="Takaki Y."/>
            <person name="Li W.L."/>
            <person name="Li J."/>
            <person name="Gao Z.M."/>
            <person name="Takai K."/>
            <person name="Zhang A.Q."/>
            <person name="Stepanauskas R."/>
        </authorList>
    </citation>
    <scope>NUCLEOTIDE SEQUENCE [LARGE SCALE GENOMIC DNA]</scope>
    <source>
        <strain evidence="1 2">L15b</strain>
    </source>
</reference>
<comment type="caution">
    <text evidence="1">The sequence shown here is derived from an EMBL/GenBank/DDBJ whole genome shotgun (WGS) entry which is preliminary data.</text>
</comment>
<evidence type="ECO:0000313" key="2">
    <source>
        <dbReference type="Proteomes" id="UP000523105"/>
    </source>
</evidence>